<evidence type="ECO:0000313" key="1">
    <source>
        <dbReference type="EMBL" id="CAJ2640333.1"/>
    </source>
</evidence>
<comment type="caution">
    <text evidence="1">The sequence shown here is derived from an EMBL/GenBank/DDBJ whole genome shotgun (WGS) entry which is preliminary data.</text>
</comment>
<name>A0ACB0J8N2_TRIPR</name>
<keyword evidence="2" id="KW-1185">Reference proteome</keyword>
<proteinExistence type="predicted"/>
<organism evidence="1 2">
    <name type="scientific">Trifolium pratense</name>
    <name type="common">Red clover</name>
    <dbReference type="NCBI Taxonomy" id="57577"/>
    <lineage>
        <taxon>Eukaryota</taxon>
        <taxon>Viridiplantae</taxon>
        <taxon>Streptophyta</taxon>
        <taxon>Embryophyta</taxon>
        <taxon>Tracheophyta</taxon>
        <taxon>Spermatophyta</taxon>
        <taxon>Magnoliopsida</taxon>
        <taxon>eudicotyledons</taxon>
        <taxon>Gunneridae</taxon>
        <taxon>Pentapetalae</taxon>
        <taxon>rosids</taxon>
        <taxon>fabids</taxon>
        <taxon>Fabales</taxon>
        <taxon>Fabaceae</taxon>
        <taxon>Papilionoideae</taxon>
        <taxon>50 kb inversion clade</taxon>
        <taxon>NPAAA clade</taxon>
        <taxon>Hologalegina</taxon>
        <taxon>IRL clade</taxon>
        <taxon>Trifolieae</taxon>
        <taxon>Trifolium</taxon>
    </lineage>
</organism>
<reference evidence="1" key="1">
    <citation type="submission" date="2023-10" db="EMBL/GenBank/DDBJ databases">
        <authorList>
            <person name="Rodriguez Cubillos JULIANA M."/>
            <person name="De Vega J."/>
        </authorList>
    </citation>
    <scope>NUCLEOTIDE SEQUENCE</scope>
</reference>
<evidence type="ECO:0000313" key="2">
    <source>
        <dbReference type="Proteomes" id="UP001177021"/>
    </source>
</evidence>
<accession>A0ACB0J8N2</accession>
<dbReference type="EMBL" id="CASHSV030000024">
    <property type="protein sequence ID" value="CAJ2640333.1"/>
    <property type="molecule type" value="Genomic_DNA"/>
</dbReference>
<protein>
    <submittedName>
        <fullName evidence="1">Uncharacterized protein</fullName>
    </submittedName>
</protein>
<sequence length="83" mass="9880">MTPSYSPQQLDDDEVKFSDNKKYGFDGKIMFLVLVIVFSFFMVFILMVPCLKKRRARRSHEQETDSMAELNSLPYNLRRKFSF</sequence>
<dbReference type="Proteomes" id="UP001177021">
    <property type="component" value="Unassembled WGS sequence"/>
</dbReference>
<gene>
    <name evidence="1" type="ORF">MILVUS5_LOCUS10202</name>
</gene>